<dbReference type="Pfam" id="PF01208">
    <property type="entry name" value="URO-D"/>
    <property type="match status" value="1"/>
</dbReference>
<name>A0A2M7SFL3_9BACT</name>
<organism evidence="2 3">
    <name type="scientific">Candidatus Desantisbacteria bacterium CG_4_10_14_0_8_um_filter_48_22</name>
    <dbReference type="NCBI Taxonomy" id="1974543"/>
    <lineage>
        <taxon>Bacteria</taxon>
        <taxon>Candidatus Desantisiibacteriota</taxon>
    </lineage>
</organism>
<dbReference type="GO" id="GO:0004853">
    <property type="term" value="F:uroporphyrinogen decarboxylase activity"/>
    <property type="evidence" value="ECO:0007669"/>
    <property type="project" value="InterPro"/>
</dbReference>
<dbReference type="Proteomes" id="UP000229307">
    <property type="component" value="Unassembled WGS sequence"/>
</dbReference>
<dbReference type="InterPro" id="IPR038071">
    <property type="entry name" value="UROD/MetE-like_sf"/>
</dbReference>
<dbReference type="EMBL" id="PFMR01000041">
    <property type="protein sequence ID" value="PIZ18073.1"/>
    <property type="molecule type" value="Genomic_DNA"/>
</dbReference>
<sequence>MNNRERYLKTVQFQKPDRFPLYELGIWGQTYERWISEGLKKEELDGDWFRGQPKFAGLDKHEFIRLNMGPIPGLDKTIEETDRYVIFMDAWGETRKGLKEGTVMGTRLSMDTFMDFFVKKREDFLEFKKHFNPDDPARYPQNWEDAKKEWKNRDYPLNLTENCGFAGLYWNMRQMMGTERLSMAFFDQPELVHEILDFMVDFFIKLTKKALIETDIDAFCFNEDFAFKNGPLISPKIYKEFFLPRHKKIIGFLKKNGVQVVEMDSDGNTEVLIPLMIEAGVNLIWPLEAAANMDPVKIRKEYGKDLAFSGGIDKRELAKDRKAIDAELKKKIVPLLETGGYIPTVDHTIPPEISLENFKYYLDLKCKIAKGKC</sequence>
<accession>A0A2M7SFL3</accession>
<dbReference type="Gene3D" id="3.20.20.210">
    <property type="match status" value="1"/>
</dbReference>
<dbReference type="SUPFAM" id="SSF51726">
    <property type="entry name" value="UROD/MetE-like"/>
    <property type="match status" value="1"/>
</dbReference>
<dbReference type="PANTHER" id="PTHR47099:SF1">
    <property type="entry name" value="METHYLCOBAMIDE:COM METHYLTRANSFERASE MTBA"/>
    <property type="match status" value="1"/>
</dbReference>
<dbReference type="PANTHER" id="PTHR47099">
    <property type="entry name" value="METHYLCOBAMIDE:COM METHYLTRANSFERASE MTBA"/>
    <property type="match status" value="1"/>
</dbReference>
<feature type="domain" description="Uroporphyrinogen decarboxylase (URO-D)" evidence="1">
    <location>
        <begin position="172"/>
        <end position="363"/>
    </location>
</feature>
<comment type="caution">
    <text evidence="2">The sequence shown here is derived from an EMBL/GenBank/DDBJ whole genome shotgun (WGS) entry which is preliminary data.</text>
</comment>
<evidence type="ECO:0000313" key="3">
    <source>
        <dbReference type="Proteomes" id="UP000229307"/>
    </source>
</evidence>
<dbReference type="InterPro" id="IPR052024">
    <property type="entry name" value="Methanogen_methyltrans"/>
</dbReference>
<gene>
    <name evidence="2" type="ORF">COY52_01370</name>
</gene>
<evidence type="ECO:0000259" key="1">
    <source>
        <dbReference type="Pfam" id="PF01208"/>
    </source>
</evidence>
<proteinExistence type="predicted"/>
<dbReference type="GO" id="GO:0006779">
    <property type="term" value="P:porphyrin-containing compound biosynthetic process"/>
    <property type="evidence" value="ECO:0007669"/>
    <property type="project" value="InterPro"/>
</dbReference>
<dbReference type="AlphaFoldDB" id="A0A2M7SFL3"/>
<dbReference type="InterPro" id="IPR000257">
    <property type="entry name" value="Uroporphyrinogen_deCOase"/>
</dbReference>
<reference evidence="3" key="1">
    <citation type="submission" date="2017-09" db="EMBL/GenBank/DDBJ databases">
        <title>Depth-based differentiation of microbial function through sediment-hosted aquifers and enrichment of novel symbionts in the deep terrestrial subsurface.</title>
        <authorList>
            <person name="Probst A.J."/>
            <person name="Ladd B."/>
            <person name="Jarett J.K."/>
            <person name="Geller-Mcgrath D.E."/>
            <person name="Sieber C.M.K."/>
            <person name="Emerson J.B."/>
            <person name="Anantharaman K."/>
            <person name="Thomas B.C."/>
            <person name="Malmstrom R."/>
            <person name="Stieglmeier M."/>
            <person name="Klingl A."/>
            <person name="Woyke T."/>
            <person name="Ryan C.M."/>
            <person name="Banfield J.F."/>
        </authorList>
    </citation>
    <scope>NUCLEOTIDE SEQUENCE [LARGE SCALE GENOMIC DNA]</scope>
</reference>
<evidence type="ECO:0000313" key="2">
    <source>
        <dbReference type="EMBL" id="PIZ18073.1"/>
    </source>
</evidence>
<protein>
    <recommendedName>
        <fullName evidence="1">Uroporphyrinogen decarboxylase (URO-D) domain-containing protein</fullName>
    </recommendedName>
</protein>